<evidence type="ECO:0000313" key="9">
    <source>
        <dbReference type="Proteomes" id="UP000310066"/>
    </source>
</evidence>
<gene>
    <name evidence="8" type="ORF">B0A54_09967</name>
</gene>
<sequence length="378" mass="41702">MHSFTLPAAALAALAALPAVSAHGYVSGVVAGGKWYPGASPQWIYDNPKPQQAGWFAYNQDNGFVAPAEYGDQNITCHKGATPGTTSITVAAGSTIDLQWNTWPSSHHGPVIDYLARCTGDCTKQDKSKLTFFKVDALGFTDDSAPPGLWGTDKLIANNNTWTMKIPSGLSGNFVLRHEIIGLHSAGNANGAQNYPNCINLIITGTGTERPCDNGADCRLGPALYKETGAGILVNIYVAISSYSMPGPAVWSGLKRRAILDSLVNIPTPSTTNQISPTRISTTSNSSLLMPVHHPASYINALSRDRYGTDVPTLWSEIERLDRKIKHQRGELERKDHERHELRRRYEKLQKSYRAVWEGYERVVEELRVERGRWRRMR</sequence>
<feature type="signal peptide" evidence="6">
    <location>
        <begin position="1"/>
        <end position="22"/>
    </location>
</feature>
<feature type="coiled-coil region" evidence="5">
    <location>
        <begin position="318"/>
        <end position="352"/>
    </location>
</feature>
<evidence type="ECO:0000256" key="1">
    <source>
        <dbReference type="ARBA" id="ARBA00001973"/>
    </source>
</evidence>
<name>A0A4U0USD1_9PEZI</name>
<comment type="subcellular location">
    <subcellularLocation>
        <location evidence="2">Secreted</location>
    </subcellularLocation>
</comment>
<protein>
    <recommendedName>
        <fullName evidence="7">Auxiliary Activity family 9 catalytic domain-containing protein</fullName>
    </recommendedName>
</protein>
<dbReference type="Pfam" id="PF03443">
    <property type="entry name" value="AA9"/>
    <property type="match status" value="1"/>
</dbReference>
<evidence type="ECO:0000259" key="7">
    <source>
        <dbReference type="Pfam" id="PF03443"/>
    </source>
</evidence>
<evidence type="ECO:0000256" key="6">
    <source>
        <dbReference type="SAM" id="SignalP"/>
    </source>
</evidence>
<comment type="cofactor">
    <cofactor evidence="1">
        <name>Cu(2+)</name>
        <dbReference type="ChEBI" id="CHEBI:29036"/>
    </cofactor>
</comment>
<evidence type="ECO:0000256" key="3">
    <source>
        <dbReference type="ARBA" id="ARBA00022525"/>
    </source>
</evidence>
<keyword evidence="3" id="KW-0964">Secreted</keyword>
<dbReference type="CDD" id="cd21175">
    <property type="entry name" value="LPMO_AA9"/>
    <property type="match status" value="1"/>
</dbReference>
<keyword evidence="6" id="KW-0732">Signal</keyword>
<comment type="caution">
    <text evidence="8">The sequence shown here is derived from an EMBL/GenBank/DDBJ whole genome shotgun (WGS) entry which is preliminary data.</text>
</comment>
<dbReference type="InterPro" id="IPR049892">
    <property type="entry name" value="AA9"/>
</dbReference>
<organism evidence="8 9">
    <name type="scientific">Friedmanniomyces endolithicus</name>
    <dbReference type="NCBI Taxonomy" id="329885"/>
    <lineage>
        <taxon>Eukaryota</taxon>
        <taxon>Fungi</taxon>
        <taxon>Dikarya</taxon>
        <taxon>Ascomycota</taxon>
        <taxon>Pezizomycotina</taxon>
        <taxon>Dothideomycetes</taxon>
        <taxon>Dothideomycetidae</taxon>
        <taxon>Mycosphaerellales</taxon>
        <taxon>Teratosphaeriaceae</taxon>
        <taxon>Friedmanniomyces</taxon>
    </lineage>
</organism>
<dbReference type="Proteomes" id="UP000310066">
    <property type="component" value="Unassembled WGS sequence"/>
</dbReference>
<evidence type="ECO:0000256" key="4">
    <source>
        <dbReference type="ARBA" id="ARBA00023157"/>
    </source>
</evidence>
<feature type="chain" id="PRO_5020468317" description="Auxiliary Activity family 9 catalytic domain-containing protein" evidence="6">
    <location>
        <begin position="23"/>
        <end position="378"/>
    </location>
</feature>
<evidence type="ECO:0000256" key="2">
    <source>
        <dbReference type="ARBA" id="ARBA00004613"/>
    </source>
</evidence>
<dbReference type="GO" id="GO:0005576">
    <property type="term" value="C:extracellular region"/>
    <property type="evidence" value="ECO:0007669"/>
    <property type="project" value="UniProtKB-SubCell"/>
</dbReference>
<dbReference type="InterPro" id="IPR005103">
    <property type="entry name" value="AA9_LPMO"/>
</dbReference>
<dbReference type="OrthoDB" id="4849160at2759"/>
<keyword evidence="4" id="KW-1015">Disulfide bond</keyword>
<dbReference type="AlphaFoldDB" id="A0A4U0USD1"/>
<evidence type="ECO:0000313" key="8">
    <source>
        <dbReference type="EMBL" id="TKA38918.1"/>
    </source>
</evidence>
<accession>A0A4U0USD1</accession>
<dbReference type="Gene3D" id="2.70.50.70">
    <property type="match status" value="1"/>
</dbReference>
<dbReference type="EMBL" id="NAJP01000042">
    <property type="protein sequence ID" value="TKA38918.1"/>
    <property type="molecule type" value="Genomic_DNA"/>
</dbReference>
<proteinExistence type="predicted"/>
<evidence type="ECO:0000256" key="5">
    <source>
        <dbReference type="SAM" id="Coils"/>
    </source>
</evidence>
<keyword evidence="5" id="KW-0175">Coiled coil</keyword>
<feature type="domain" description="Auxiliary Activity family 9 catalytic" evidence="7">
    <location>
        <begin position="23"/>
        <end position="241"/>
    </location>
</feature>
<dbReference type="STRING" id="329885.A0A4U0USD1"/>
<reference evidence="8 9" key="1">
    <citation type="submission" date="2017-03" db="EMBL/GenBank/DDBJ databases">
        <title>Genomes of endolithic fungi from Antarctica.</title>
        <authorList>
            <person name="Coleine C."/>
            <person name="Masonjones S."/>
            <person name="Stajich J.E."/>
        </authorList>
    </citation>
    <scope>NUCLEOTIDE SEQUENCE [LARGE SCALE GENOMIC DNA]</scope>
    <source>
        <strain evidence="8 9">CCFEE 5311</strain>
    </source>
</reference>
<dbReference type="PANTHER" id="PTHR33353">
    <property type="entry name" value="PUTATIVE (AFU_ORTHOLOGUE AFUA_1G12560)-RELATED"/>
    <property type="match status" value="1"/>
</dbReference>
<dbReference type="PANTHER" id="PTHR33353:SF34">
    <property type="entry name" value="ENDO-BETA-1,4-GLUCANASE D"/>
    <property type="match status" value="1"/>
</dbReference>